<accession>A0A4Z2H426</accession>
<name>A0A4Z2H426_9TELE</name>
<organism evidence="2 3">
    <name type="scientific">Liparis tanakae</name>
    <name type="common">Tanaka's snailfish</name>
    <dbReference type="NCBI Taxonomy" id="230148"/>
    <lineage>
        <taxon>Eukaryota</taxon>
        <taxon>Metazoa</taxon>
        <taxon>Chordata</taxon>
        <taxon>Craniata</taxon>
        <taxon>Vertebrata</taxon>
        <taxon>Euteleostomi</taxon>
        <taxon>Actinopterygii</taxon>
        <taxon>Neopterygii</taxon>
        <taxon>Teleostei</taxon>
        <taxon>Neoteleostei</taxon>
        <taxon>Acanthomorphata</taxon>
        <taxon>Eupercaria</taxon>
        <taxon>Perciformes</taxon>
        <taxon>Cottioidei</taxon>
        <taxon>Cottales</taxon>
        <taxon>Liparidae</taxon>
        <taxon>Liparis</taxon>
    </lineage>
</organism>
<dbReference type="EMBL" id="SRLO01000341">
    <property type="protein sequence ID" value="TNN60045.1"/>
    <property type="molecule type" value="Genomic_DNA"/>
</dbReference>
<protein>
    <submittedName>
        <fullName evidence="2">Uncharacterized protein</fullName>
    </submittedName>
</protein>
<reference evidence="2 3" key="1">
    <citation type="submission" date="2019-03" db="EMBL/GenBank/DDBJ databases">
        <title>First draft genome of Liparis tanakae, snailfish: a comprehensive survey of snailfish specific genes.</title>
        <authorList>
            <person name="Kim W."/>
            <person name="Song I."/>
            <person name="Jeong J.-H."/>
            <person name="Kim D."/>
            <person name="Kim S."/>
            <person name="Ryu S."/>
            <person name="Song J.Y."/>
            <person name="Lee S.K."/>
        </authorList>
    </citation>
    <scope>NUCLEOTIDE SEQUENCE [LARGE SCALE GENOMIC DNA]</scope>
    <source>
        <tissue evidence="2">Muscle</tissue>
    </source>
</reference>
<dbReference type="AlphaFoldDB" id="A0A4Z2H426"/>
<feature type="region of interest" description="Disordered" evidence="1">
    <location>
        <begin position="19"/>
        <end position="60"/>
    </location>
</feature>
<feature type="region of interest" description="Disordered" evidence="1">
    <location>
        <begin position="84"/>
        <end position="109"/>
    </location>
</feature>
<keyword evidence="3" id="KW-1185">Reference proteome</keyword>
<comment type="caution">
    <text evidence="2">The sequence shown here is derived from an EMBL/GenBank/DDBJ whole genome shotgun (WGS) entry which is preliminary data.</text>
</comment>
<gene>
    <name evidence="2" type="ORF">EYF80_029714</name>
</gene>
<proteinExistence type="predicted"/>
<sequence length="109" mass="12150">MTMPRGMSTMAKVQQRTLATFLKPKDTSPGDRDGSRWNEVKSESPVPLNATNTNNGVEVPQPIVLTTGDVMRITKRVSPSRFSLIPNRINEGGSRHDRQRNAHHQTSQV</sequence>
<dbReference type="Proteomes" id="UP000314294">
    <property type="component" value="Unassembled WGS sequence"/>
</dbReference>
<evidence type="ECO:0000313" key="2">
    <source>
        <dbReference type="EMBL" id="TNN60045.1"/>
    </source>
</evidence>
<evidence type="ECO:0000313" key="3">
    <source>
        <dbReference type="Proteomes" id="UP000314294"/>
    </source>
</evidence>
<feature type="compositionally biased region" description="Basic and acidic residues" evidence="1">
    <location>
        <begin position="23"/>
        <end position="42"/>
    </location>
</feature>
<evidence type="ECO:0000256" key="1">
    <source>
        <dbReference type="SAM" id="MobiDB-lite"/>
    </source>
</evidence>